<evidence type="ECO:0000256" key="1">
    <source>
        <dbReference type="SAM" id="MobiDB-lite"/>
    </source>
</evidence>
<dbReference type="Proteomes" id="UP000193061">
    <property type="component" value="Unassembled WGS sequence"/>
</dbReference>
<reference evidence="2 3" key="1">
    <citation type="submission" date="2017-03" db="EMBL/GenBank/DDBJ databases">
        <authorList>
            <person name="Afonso C.L."/>
            <person name="Miller P.J."/>
            <person name="Scott M.A."/>
            <person name="Spackman E."/>
            <person name="Goraichik I."/>
            <person name="Dimitrov K.M."/>
            <person name="Suarez D.L."/>
            <person name="Swayne D.E."/>
        </authorList>
    </citation>
    <scope>NUCLEOTIDE SEQUENCE [LARGE SCALE GENOMIC DNA]</scope>
    <source>
        <strain evidence="2 3">CECT 7450</strain>
    </source>
</reference>
<accession>A0A1X6YZZ8</accession>
<dbReference type="AlphaFoldDB" id="A0A1X6YZZ8"/>
<keyword evidence="3" id="KW-1185">Reference proteome</keyword>
<gene>
    <name evidence="2" type="ORF">ROA7450_01554</name>
</gene>
<evidence type="ECO:0000313" key="3">
    <source>
        <dbReference type="Proteomes" id="UP000193061"/>
    </source>
</evidence>
<evidence type="ECO:0000313" key="2">
    <source>
        <dbReference type="EMBL" id="SLN34486.1"/>
    </source>
</evidence>
<sequence>MAKQMKAQKKAKTKDVEKSNRLESSVGLSMSGNPKDGHLALMEHEDALKTIFGTDMPELAEDLLKHCLKVLRYEEASDENAANDERRFMVAAVADMKPRDAFERLLSVQMAATHVAVVRSARWLANADQLEQAKAHYSGYTKLARAYVAQMEALRKHRNGGKQTVTVQHVNVEDGGQAIVGNVDRGSGKDEK</sequence>
<feature type="compositionally biased region" description="Basic residues" evidence="1">
    <location>
        <begin position="1"/>
        <end position="12"/>
    </location>
</feature>
<dbReference type="EMBL" id="FWFX01000004">
    <property type="protein sequence ID" value="SLN34486.1"/>
    <property type="molecule type" value="Genomic_DNA"/>
</dbReference>
<protein>
    <submittedName>
        <fullName evidence="2">Uncharacterized protein</fullName>
    </submittedName>
</protein>
<name>A0A1X6YZZ8_9RHOB</name>
<dbReference type="RefSeq" id="WP_085805109.1">
    <property type="nucleotide sequence ID" value="NZ_FWFX01000004.1"/>
</dbReference>
<dbReference type="OrthoDB" id="7432673at2"/>
<feature type="region of interest" description="Disordered" evidence="1">
    <location>
        <begin position="1"/>
        <end position="30"/>
    </location>
</feature>
<organism evidence="2 3">
    <name type="scientific">Roseovarius albus</name>
    <dbReference type="NCBI Taxonomy" id="1247867"/>
    <lineage>
        <taxon>Bacteria</taxon>
        <taxon>Pseudomonadati</taxon>
        <taxon>Pseudomonadota</taxon>
        <taxon>Alphaproteobacteria</taxon>
        <taxon>Rhodobacterales</taxon>
        <taxon>Roseobacteraceae</taxon>
        <taxon>Roseovarius</taxon>
    </lineage>
</organism>
<proteinExistence type="predicted"/>